<dbReference type="Pfam" id="PF13487">
    <property type="entry name" value="HD_5"/>
    <property type="match status" value="1"/>
</dbReference>
<name>A0A1E3KYP6_9BACL</name>
<dbReference type="InterPro" id="IPR003607">
    <property type="entry name" value="HD/PDEase_dom"/>
</dbReference>
<comment type="caution">
    <text evidence="2">The sequence shown here is derived from an EMBL/GenBank/DDBJ whole genome shotgun (WGS) entry which is preliminary data.</text>
</comment>
<dbReference type="AlphaFoldDB" id="A0A1E3KYP6"/>
<organism evidence="2 3">
    <name type="scientific">Paenibacillus nuruki</name>
    <dbReference type="NCBI Taxonomy" id="1886670"/>
    <lineage>
        <taxon>Bacteria</taxon>
        <taxon>Bacillati</taxon>
        <taxon>Bacillota</taxon>
        <taxon>Bacilli</taxon>
        <taxon>Bacillales</taxon>
        <taxon>Paenibacillaceae</taxon>
        <taxon>Paenibacillus</taxon>
    </lineage>
</organism>
<reference evidence="2 3" key="1">
    <citation type="submission" date="2016-08" db="EMBL/GenBank/DDBJ databases">
        <title>Genome sequencing of Paenibacillus sp. TI45-13ar, isolated from Korean traditional nuruk.</title>
        <authorList>
            <person name="Kim S.-J."/>
        </authorList>
    </citation>
    <scope>NUCLEOTIDE SEQUENCE [LARGE SCALE GENOMIC DNA]</scope>
    <source>
        <strain evidence="2 3">TI45-13ar</strain>
    </source>
</reference>
<dbReference type="RefSeq" id="WP_069329325.1">
    <property type="nucleotide sequence ID" value="NZ_MDER01000081.1"/>
</dbReference>
<accession>A0A1E3KYP6</accession>
<dbReference type="CDD" id="cd00077">
    <property type="entry name" value="HDc"/>
    <property type="match status" value="1"/>
</dbReference>
<evidence type="ECO:0000259" key="1">
    <source>
        <dbReference type="PROSITE" id="PS51832"/>
    </source>
</evidence>
<dbReference type="SUPFAM" id="SSF109604">
    <property type="entry name" value="HD-domain/PDEase-like"/>
    <property type="match status" value="1"/>
</dbReference>
<dbReference type="Gene3D" id="1.10.3210.10">
    <property type="entry name" value="Hypothetical protein af1432"/>
    <property type="match status" value="1"/>
</dbReference>
<proteinExistence type="predicted"/>
<dbReference type="EMBL" id="MDER01000081">
    <property type="protein sequence ID" value="ODP26668.1"/>
    <property type="molecule type" value="Genomic_DNA"/>
</dbReference>
<protein>
    <submittedName>
        <fullName evidence="2">Cyclic di-GMP phosphodiesterase response regulator RpfG</fullName>
    </submittedName>
</protein>
<sequence length="206" mass="22656">MSNISSSETIDSLAKALFTRDPYTALHCRNVQNYARKVALKLNLSASEIQNIEIGALLHDIGKIGTPEDILLKPGKLSDKEFESIMLHPTQGYDIISGIRELCIRGIDKSILHHHERFDGSGYPSGLVGNEIPLAARIISVCDAFDAMTTSRSYSPALSPEAALEQLKSNAGTQFDETVVDAFINCYQTKVIKIDKVILNKMEMTS</sequence>
<dbReference type="PANTHER" id="PTHR43155">
    <property type="entry name" value="CYCLIC DI-GMP PHOSPHODIESTERASE PA4108-RELATED"/>
    <property type="match status" value="1"/>
</dbReference>
<dbReference type="STRING" id="1886670.PTI45_03986"/>
<keyword evidence="3" id="KW-1185">Reference proteome</keyword>
<dbReference type="PANTHER" id="PTHR43155:SF2">
    <property type="entry name" value="CYCLIC DI-GMP PHOSPHODIESTERASE PA4108"/>
    <property type="match status" value="1"/>
</dbReference>
<gene>
    <name evidence="2" type="ORF">PTI45_03986</name>
</gene>
<evidence type="ECO:0000313" key="3">
    <source>
        <dbReference type="Proteomes" id="UP000094578"/>
    </source>
</evidence>
<dbReference type="SMART" id="SM00471">
    <property type="entry name" value="HDc"/>
    <property type="match status" value="1"/>
</dbReference>
<dbReference type="PROSITE" id="PS51832">
    <property type="entry name" value="HD_GYP"/>
    <property type="match status" value="1"/>
</dbReference>
<feature type="domain" description="HD-GYP" evidence="1">
    <location>
        <begin position="2"/>
        <end position="199"/>
    </location>
</feature>
<evidence type="ECO:0000313" key="2">
    <source>
        <dbReference type="EMBL" id="ODP26668.1"/>
    </source>
</evidence>
<dbReference type="InterPro" id="IPR037522">
    <property type="entry name" value="HD_GYP_dom"/>
</dbReference>
<dbReference type="Proteomes" id="UP000094578">
    <property type="component" value="Unassembled WGS sequence"/>
</dbReference>